<dbReference type="CDD" id="cd04453">
    <property type="entry name" value="S1_RNase_E"/>
    <property type="match status" value="1"/>
</dbReference>
<evidence type="ECO:0000256" key="10">
    <source>
        <dbReference type="ARBA" id="ARBA00022759"/>
    </source>
</evidence>
<name>B0SXB4_CAUSK</name>
<keyword evidence="3 15" id="KW-0963">Cytoplasm</keyword>
<comment type="cofactor">
    <cofactor evidence="15">
        <name>Zn(2+)</name>
        <dbReference type="ChEBI" id="CHEBI:29105"/>
    </cofactor>
    <text evidence="15">Binds 2 Zn(2+) ions per homotetramer.</text>
</comment>
<keyword evidence="10 15" id="KW-0255">Endonuclease</keyword>
<comment type="function">
    <text evidence="15">Endoribonuclease that plays a central role in RNA processing and decay. Required for the maturation of 5S and 16S rRNAs and the majority of tRNAs. Also involved in the degradation of most mRNAs.</text>
</comment>
<dbReference type="GO" id="GO:0008270">
    <property type="term" value="F:zinc ion binding"/>
    <property type="evidence" value="ECO:0007669"/>
    <property type="project" value="UniProtKB-UniRule"/>
</dbReference>
<dbReference type="GO" id="GO:0008995">
    <property type="term" value="F:ribonuclease E activity"/>
    <property type="evidence" value="ECO:0007669"/>
    <property type="project" value="UniProtKB-EC"/>
</dbReference>
<dbReference type="OrthoDB" id="9804278at2"/>
<dbReference type="PANTHER" id="PTHR30001">
    <property type="entry name" value="RIBONUCLEASE"/>
    <property type="match status" value="1"/>
</dbReference>
<evidence type="ECO:0000256" key="6">
    <source>
        <dbReference type="ARBA" id="ARBA00022694"/>
    </source>
</evidence>
<feature type="compositionally biased region" description="Basic residues" evidence="16">
    <location>
        <begin position="806"/>
        <end position="815"/>
    </location>
</feature>
<dbReference type="AlphaFoldDB" id="B0SXB4"/>
<accession>B0SXB4</accession>
<dbReference type="InterPro" id="IPR048583">
    <property type="entry name" value="RNase_E_G_thioredoxin-like"/>
</dbReference>
<dbReference type="PANTHER" id="PTHR30001:SF1">
    <property type="entry name" value="RIBONUCLEASE E_G-LIKE PROTEIN, CHLOROPLASTIC"/>
    <property type="match status" value="1"/>
</dbReference>
<sequence length="905" mass="101322">MSKKMLIDAAHAEETRVVVVDGSRVEEFDFESQTRKQLRGNIYLAKVTRVEPSLQAAFIEYGGNRHGFLAFNEIHPDYYQIPVADREALMRDDSHDDEDDHDHGRDGDDGDAVDDEEDAVEEELARRKRRLMRKYKIQEVIRRRQIMLVQVVKEERGNKGAALTTYLSLAGRYGVLMPNTARGGGISRKITTITDRKRLKSVVQGLDVPQGMGLIVRTAGAKRTKAEIKRDYEYLLRLWENIRDNTLHSIAPALIYEEEDLVKRAIRDMYDKDLEGIWVEGEAGYKEARDFMRMLMPSQAKKVFPYREAAPLFVKHKIEDHLAQIYSPVVPLRSGGYLVINQTEALVAIDVNSGKATRERNIEATALKTNMEAAEEAARQLRLRDLAGLIVIDFIDMDEGKNNRAVEKILKDSLKDDRARIQMGKISGFGLMEISRQRRRTGVLEGTTHVCEHCDGTGRVRSVESSALAALRAVEVEALKGGGAVTLKVSRPVGIYILNEKRAYLLRLQQTHALFVTVLVDDSLHQAEHDIDRTELGERPAPQIFAPIEPDPVYDDEAFEDEDEEDEEEIEVGASEEDDEAPRVARPARAEPAEDDANGRRGRKRRRRGGRRDERDEAPVEAAGDEDEEDADGVERAEGDIEGEDEESRRRRRRRGRRGGRRGGREDGDRPADAFAWTRPRVPFGENAFVWHDPEALDGRNGERRPSGDRPERTERPEPVEAVVAERAERPERAERGERGGRRGRGRGERGDRTETSADAPRAERTPAPRVDVADLEPAPLAPAVIEGPPADVWVELPPQDEAPKKARRPRSRGRKATDAETSVEASVEESVAETVEATPAPVDETPLVAADVEVEASVAVQPAPAPEPVMVAPEPVPAPVAAEPDPAEILTPPEKPKRGWWRRG</sequence>
<evidence type="ECO:0000256" key="5">
    <source>
        <dbReference type="ARBA" id="ARBA00022552"/>
    </source>
</evidence>
<keyword evidence="2 15" id="KW-1003">Cell membrane</keyword>
<feature type="compositionally biased region" description="Basic residues" evidence="16">
    <location>
        <begin position="600"/>
        <end position="610"/>
    </location>
</feature>
<keyword evidence="4 15" id="KW-0997">Cell inner membrane</keyword>
<comment type="catalytic activity">
    <reaction evidence="15">
        <text>Endonucleolytic cleavage of single-stranded RNA in A- and U-rich regions.</text>
        <dbReference type="EC" id="3.1.26.12"/>
    </reaction>
</comment>
<feature type="binding site" evidence="15">
    <location>
        <position position="350"/>
    </location>
    <ligand>
        <name>Mg(2+)</name>
        <dbReference type="ChEBI" id="CHEBI:18420"/>
        <note>catalytic</note>
    </ligand>
</feature>
<keyword evidence="6 15" id="KW-0819">tRNA processing</keyword>
<keyword evidence="15" id="KW-0820">tRNA-binding</keyword>
<keyword evidence="5 15" id="KW-0698">rRNA processing</keyword>
<evidence type="ECO:0000256" key="1">
    <source>
        <dbReference type="ARBA" id="ARBA00005663"/>
    </source>
</evidence>
<gene>
    <name evidence="15" type="primary">rne</name>
    <name evidence="18" type="ordered locus">Caul_2572</name>
</gene>
<evidence type="ECO:0000256" key="12">
    <source>
        <dbReference type="ARBA" id="ARBA00022842"/>
    </source>
</evidence>
<feature type="region of interest" description="Disordered" evidence="16">
    <location>
        <begin position="877"/>
        <end position="905"/>
    </location>
</feature>
<dbReference type="KEGG" id="cak:Caul_2572"/>
<dbReference type="InterPro" id="IPR004659">
    <property type="entry name" value="RNase_E/G"/>
</dbReference>
<dbReference type="GO" id="GO:0006364">
    <property type="term" value="P:rRNA processing"/>
    <property type="evidence" value="ECO:0007669"/>
    <property type="project" value="UniProtKB-UniRule"/>
</dbReference>
<keyword evidence="15" id="KW-0862">Zinc</keyword>
<feature type="region of interest" description="Disordered" evidence="16">
    <location>
        <begin position="92"/>
        <end position="121"/>
    </location>
</feature>
<dbReference type="HAMAP" id="MF_00970">
    <property type="entry name" value="RNase_E"/>
    <property type="match status" value="1"/>
</dbReference>
<feature type="binding site" evidence="15">
    <location>
        <position position="393"/>
    </location>
    <ligand>
        <name>Mg(2+)</name>
        <dbReference type="ChEBI" id="CHEBI:18420"/>
        <note>catalytic</note>
    </ligand>
</feature>
<evidence type="ECO:0000313" key="18">
    <source>
        <dbReference type="EMBL" id="ABZ71699.1"/>
    </source>
</evidence>
<dbReference type="EC" id="3.1.26.12" evidence="15"/>
<dbReference type="InterPro" id="IPR003029">
    <property type="entry name" value="S1_domain"/>
</dbReference>
<dbReference type="GO" id="GO:0009898">
    <property type="term" value="C:cytoplasmic side of plasma membrane"/>
    <property type="evidence" value="ECO:0007669"/>
    <property type="project" value="UniProtKB-UniRule"/>
</dbReference>
<feature type="compositionally biased region" description="Acidic residues" evidence="16">
    <location>
        <begin position="623"/>
        <end position="632"/>
    </location>
</feature>
<dbReference type="SUPFAM" id="SSF50249">
    <property type="entry name" value="Nucleic acid-binding proteins"/>
    <property type="match status" value="1"/>
</dbReference>
<comment type="subcellular location">
    <subcellularLocation>
        <location evidence="15">Cytoplasm</location>
    </subcellularLocation>
    <subcellularLocation>
        <location evidence="15">Cell inner membrane</location>
        <topology evidence="15">Peripheral membrane protein</topology>
        <orientation evidence="15">Cytoplasmic side</orientation>
    </subcellularLocation>
</comment>
<evidence type="ECO:0000256" key="8">
    <source>
        <dbReference type="ARBA" id="ARBA00022723"/>
    </source>
</evidence>
<evidence type="ECO:0000259" key="17">
    <source>
        <dbReference type="SMART" id="SM00316"/>
    </source>
</evidence>
<comment type="similarity">
    <text evidence="15">Belongs to the RNase E/G family. RNase E subfamily.</text>
</comment>
<evidence type="ECO:0000256" key="15">
    <source>
        <dbReference type="HAMAP-Rule" id="MF_00970"/>
    </source>
</evidence>
<dbReference type="InterPro" id="IPR028878">
    <property type="entry name" value="RNase_E"/>
</dbReference>
<comment type="subunit">
    <text evidence="15">Homotetramer formed by a dimer of dimers.</text>
</comment>
<dbReference type="GO" id="GO:0006402">
    <property type="term" value="P:mRNA catabolic process"/>
    <property type="evidence" value="ECO:0007669"/>
    <property type="project" value="UniProtKB-UniRule"/>
</dbReference>
<feature type="compositionally biased region" description="Acidic residues" evidence="16">
    <location>
        <begin position="108"/>
        <end position="121"/>
    </location>
</feature>
<evidence type="ECO:0000256" key="16">
    <source>
        <dbReference type="SAM" id="MobiDB-lite"/>
    </source>
</evidence>
<dbReference type="GO" id="GO:0000287">
    <property type="term" value="F:magnesium ion binding"/>
    <property type="evidence" value="ECO:0007669"/>
    <property type="project" value="UniProtKB-UniRule"/>
</dbReference>
<keyword evidence="7 15" id="KW-0540">Nuclease</keyword>
<feature type="region of interest" description="Disordered" evidence="16">
    <location>
        <begin position="531"/>
        <end position="844"/>
    </location>
</feature>
<feature type="domain" description="S1 motif" evidence="17">
    <location>
        <begin position="38"/>
        <end position="166"/>
    </location>
</feature>
<dbReference type="STRING" id="366602.Caul_2572"/>
<dbReference type="GO" id="GO:0000049">
    <property type="term" value="F:tRNA binding"/>
    <property type="evidence" value="ECO:0007669"/>
    <property type="project" value="UniProtKB-KW"/>
</dbReference>
<comment type="similarity">
    <text evidence="1">Belongs to the RNase E/G family. RNase G subfamily.</text>
</comment>
<evidence type="ECO:0000256" key="9">
    <source>
        <dbReference type="ARBA" id="ARBA00022730"/>
    </source>
</evidence>
<dbReference type="Gene3D" id="3.40.1260.20">
    <property type="entry name" value="Ribonuclease E, catalytic domain"/>
    <property type="match status" value="1"/>
</dbReference>
<evidence type="ECO:0000256" key="13">
    <source>
        <dbReference type="ARBA" id="ARBA00022884"/>
    </source>
</evidence>
<keyword evidence="11 15" id="KW-0378">Hydrolase</keyword>
<keyword evidence="9 15" id="KW-0699">rRNA-binding</keyword>
<feature type="compositionally biased region" description="Low complexity" evidence="16">
    <location>
        <begin position="877"/>
        <end position="889"/>
    </location>
</feature>
<keyword evidence="13 15" id="KW-0694">RNA-binding</keyword>
<organism evidence="18">
    <name type="scientific">Caulobacter sp. (strain K31)</name>
    <dbReference type="NCBI Taxonomy" id="366602"/>
    <lineage>
        <taxon>Bacteria</taxon>
        <taxon>Pseudomonadati</taxon>
        <taxon>Pseudomonadota</taxon>
        <taxon>Alphaproteobacteria</taxon>
        <taxon>Caulobacterales</taxon>
        <taxon>Caulobacteraceae</taxon>
        <taxon>Caulobacter</taxon>
    </lineage>
</organism>
<feature type="binding site" evidence="15">
    <location>
        <position position="451"/>
    </location>
    <ligand>
        <name>Zn(2+)</name>
        <dbReference type="ChEBI" id="CHEBI:29105"/>
        <note>ligand shared between dimeric partners</note>
    </ligand>
</feature>
<reference evidence="18" key="1">
    <citation type="submission" date="2008-01" db="EMBL/GenBank/DDBJ databases">
        <title>Complete sequence of chromosome of Caulobacter sp. K31.</title>
        <authorList>
            <consortium name="US DOE Joint Genome Institute"/>
            <person name="Copeland A."/>
            <person name="Lucas S."/>
            <person name="Lapidus A."/>
            <person name="Barry K."/>
            <person name="Glavina del Rio T."/>
            <person name="Dalin E."/>
            <person name="Tice H."/>
            <person name="Pitluck S."/>
            <person name="Bruce D."/>
            <person name="Goodwin L."/>
            <person name="Thompson L.S."/>
            <person name="Brettin T."/>
            <person name="Detter J.C."/>
            <person name="Han C."/>
            <person name="Schmutz J."/>
            <person name="Larimer F."/>
            <person name="Land M."/>
            <person name="Hauser L."/>
            <person name="Kyrpides N."/>
            <person name="Kim E."/>
            <person name="Stephens C."/>
            <person name="Richardson P."/>
        </authorList>
    </citation>
    <scope>NUCLEOTIDE SEQUENCE [LARGE SCALE GENOMIC DNA]</scope>
    <source>
        <strain evidence="18">K31</strain>
    </source>
</reference>
<dbReference type="GO" id="GO:0005737">
    <property type="term" value="C:cytoplasm"/>
    <property type="evidence" value="ECO:0007669"/>
    <property type="project" value="UniProtKB-SubCell"/>
</dbReference>
<dbReference type="HOGENOM" id="CLU_003468_5_0_5"/>
<dbReference type="NCBIfam" id="TIGR00757">
    <property type="entry name" value="RNaseEG"/>
    <property type="match status" value="1"/>
</dbReference>
<dbReference type="SMART" id="SM00316">
    <property type="entry name" value="S1"/>
    <property type="match status" value="1"/>
</dbReference>
<keyword evidence="8 15" id="KW-0479">Metal-binding</keyword>
<feature type="compositionally biased region" description="Basic residues" evidence="16">
    <location>
        <begin position="650"/>
        <end position="662"/>
    </location>
</feature>
<feature type="region of interest" description="Required for zinc-mediated homotetramerization and catalytic activity" evidence="15">
    <location>
        <begin position="451"/>
        <end position="454"/>
    </location>
</feature>
<keyword evidence="12 15" id="KW-0460">Magnesium</keyword>
<evidence type="ECO:0000256" key="2">
    <source>
        <dbReference type="ARBA" id="ARBA00022475"/>
    </source>
</evidence>
<dbReference type="InterPro" id="IPR019307">
    <property type="entry name" value="RNA-bd_AU-1/RNase_E/G"/>
</dbReference>
<feature type="compositionally biased region" description="Acidic residues" evidence="16">
    <location>
        <begin position="552"/>
        <end position="580"/>
    </location>
</feature>
<feature type="compositionally biased region" description="Basic and acidic residues" evidence="16">
    <location>
        <begin position="663"/>
        <end position="672"/>
    </location>
</feature>
<comment type="cofactor">
    <cofactor evidence="15">
        <name>Mg(2+)</name>
        <dbReference type="ChEBI" id="CHEBI:18420"/>
    </cofactor>
    <text evidence="15">Binds 1 Mg(2+) ion per subunit.</text>
</comment>
<dbReference type="eggNOG" id="COG1530">
    <property type="taxonomic scope" value="Bacteria"/>
</dbReference>
<dbReference type="Pfam" id="PF10150">
    <property type="entry name" value="RNase_E_G"/>
    <property type="match status" value="1"/>
</dbReference>
<protein>
    <recommendedName>
        <fullName evidence="15">Ribonuclease E</fullName>
        <shortName evidence="15">RNase E</shortName>
        <ecNumber evidence="15">3.1.26.12</ecNumber>
    </recommendedName>
</protein>
<dbReference type="Gene3D" id="2.40.50.140">
    <property type="entry name" value="Nucleic acid-binding proteins"/>
    <property type="match status" value="1"/>
</dbReference>
<evidence type="ECO:0000256" key="11">
    <source>
        <dbReference type="ARBA" id="ARBA00022801"/>
    </source>
</evidence>
<evidence type="ECO:0000256" key="7">
    <source>
        <dbReference type="ARBA" id="ARBA00022722"/>
    </source>
</evidence>
<keyword evidence="14 15" id="KW-0472">Membrane</keyword>
<feature type="compositionally biased region" description="Basic and acidic residues" evidence="16">
    <location>
        <begin position="692"/>
        <end position="767"/>
    </location>
</feature>
<dbReference type="InterPro" id="IPR012340">
    <property type="entry name" value="NA-bd_OB-fold"/>
</dbReference>
<dbReference type="Pfam" id="PF20833">
    <property type="entry name" value="RNase_E_G_Thio"/>
    <property type="match status" value="1"/>
</dbReference>
<evidence type="ECO:0000256" key="4">
    <source>
        <dbReference type="ARBA" id="ARBA00022519"/>
    </source>
</evidence>
<evidence type="ECO:0000256" key="3">
    <source>
        <dbReference type="ARBA" id="ARBA00022490"/>
    </source>
</evidence>
<dbReference type="EMBL" id="CP000927">
    <property type="protein sequence ID" value="ABZ71699.1"/>
    <property type="molecule type" value="Genomic_DNA"/>
</dbReference>
<dbReference type="GO" id="GO:0019843">
    <property type="term" value="F:rRNA binding"/>
    <property type="evidence" value="ECO:0007669"/>
    <property type="project" value="UniProtKB-KW"/>
</dbReference>
<feature type="binding site" evidence="15">
    <location>
        <position position="454"/>
    </location>
    <ligand>
        <name>Zn(2+)</name>
        <dbReference type="ChEBI" id="CHEBI:29105"/>
        <note>ligand shared between dimeric partners</note>
    </ligand>
</feature>
<proteinExistence type="inferred from homology"/>
<evidence type="ECO:0000256" key="14">
    <source>
        <dbReference type="ARBA" id="ARBA00023136"/>
    </source>
</evidence>
<dbReference type="GO" id="GO:0008033">
    <property type="term" value="P:tRNA processing"/>
    <property type="evidence" value="ECO:0007669"/>
    <property type="project" value="UniProtKB-UniRule"/>
</dbReference>